<dbReference type="Pfam" id="PF02141">
    <property type="entry name" value="DENN"/>
    <property type="match status" value="1"/>
</dbReference>
<dbReference type="InterPro" id="IPR040032">
    <property type="entry name" value="DENND1A/B/C"/>
</dbReference>
<evidence type="ECO:0000313" key="6">
    <source>
        <dbReference type="WBParaSite" id="PTRK_0000501400.1"/>
    </source>
</evidence>
<proteinExistence type="predicted"/>
<evidence type="ECO:0000256" key="3">
    <source>
        <dbReference type="SAM" id="MobiDB-lite"/>
    </source>
</evidence>
<dbReference type="SMART" id="SM00801">
    <property type="entry name" value="dDENN"/>
    <property type="match status" value="1"/>
</dbReference>
<protein>
    <submittedName>
        <fullName evidence="6">UDENN domain-containing protein</fullName>
    </submittedName>
</protein>
<feature type="compositionally biased region" description="Low complexity" evidence="3">
    <location>
        <begin position="470"/>
        <end position="484"/>
    </location>
</feature>
<dbReference type="GO" id="GO:0032456">
    <property type="term" value="P:endocytic recycling"/>
    <property type="evidence" value="ECO:0007669"/>
    <property type="project" value="TreeGrafter"/>
</dbReference>
<dbReference type="STRING" id="131310.A0A0N4ZBV8"/>
<dbReference type="SMART" id="SM00800">
    <property type="entry name" value="uDENN"/>
    <property type="match status" value="1"/>
</dbReference>
<dbReference type="Proteomes" id="UP000038045">
    <property type="component" value="Unplaced"/>
</dbReference>
<keyword evidence="5" id="KW-1185">Reference proteome</keyword>
<reference evidence="6" key="1">
    <citation type="submission" date="2017-02" db="UniProtKB">
        <authorList>
            <consortium name="WormBaseParasite"/>
        </authorList>
    </citation>
    <scope>IDENTIFICATION</scope>
</reference>
<dbReference type="Pfam" id="PF03456">
    <property type="entry name" value="uDENN"/>
    <property type="match status" value="1"/>
</dbReference>
<feature type="region of interest" description="Disordered" evidence="3">
    <location>
        <begin position="463"/>
        <end position="489"/>
    </location>
</feature>
<dbReference type="PANTHER" id="PTHR13196:SF14">
    <property type="entry name" value="UDENN DOMAIN-CONTAINING PROTEIN"/>
    <property type="match status" value="1"/>
</dbReference>
<dbReference type="InterPro" id="IPR001194">
    <property type="entry name" value="cDENN_dom"/>
</dbReference>
<organism evidence="5 6">
    <name type="scientific">Parastrongyloides trichosuri</name>
    <name type="common">Possum-specific nematode worm</name>
    <dbReference type="NCBI Taxonomy" id="131310"/>
    <lineage>
        <taxon>Eukaryota</taxon>
        <taxon>Metazoa</taxon>
        <taxon>Ecdysozoa</taxon>
        <taxon>Nematoda</taxon>
        <taxon>Chromadorea</taxon>
        <taxon>Rhabditida</taxon>
        <taxon>Tylenchina</taxon>
        <taxon>Panagrolaimomorpha</taxon>
        <taxon>Strongyloidoidea</taxon>
        <taxon>Strongyloididae</taxon>
        <taxon>Parastrongyloides</taxon>
    </lineage>
</organism>
<name>A0A0N4ZBV8_PARTI</name>
<dbReference type="PANTHER" id="PTHR13196">
    <property type="entry name" value="DENN DOMAIN-CONTAINING"/>
    <property type="match status" value="1"/>
</dbReference>
<evidence type="ECO:0000313" key="5">
    <source>
        <dbReference type="Proteomes" id="UP000038045"/>
    </source>
</evidence>
<evidence type="ECO:0000256" key="2">
    <source>
        <dbReference type="ARBA" id="ARBA00023329"/>
    </source>
</evidence>
<dbReference type="PROSITE" id="PS50211">
    <property type="entry name" value="DENN"/>
    <property type="match status" value="1"/>
</dbReference>
<evidence type="ECO:0000259" key="4">
    <source>
        <dbReference type="PROSITE" id="PS50211"/>
    </source>
</evidence>
<dbReference type="SMART" id="SM00799">
    <property type="entry name" value="DENN"/>
    <property type="match status" value="1"/>
</dbReference>
<sequence>MSVSSRLKQNPTSLVDVFVEMGIVKGNNKNCGVGKDILSTFPINFDNQDLLKSIKQFAFPWKSPPSSSNAIQLFTFVLTDGNGFYTFGYCRYNPTINTCICILSSLPWHTFFFKLLDLISTVINSGGNIINLFNDIKNKGIPTPGTTLTIEDENYDKYTIEVPFLDPLTTMKENKFLMDFYNAMPEKSMIKYYTSLLKERRIIITGSKMSQICACCFSVDHLLYPFSWQNLFIPILPHELIDTVMAPMPFIIGVHKDTYNVLNFEVLGDVVVFDIDDKSFNTPFKEDTLPAPIYDFLKNELKYLSDNFLTESLTKVFLRSNVLLFGKYRQGLRMKEGSVKVSWDRKVFLEAQHTVLKKFLSTLLGRDGVQYFERFVDERTIAINCGLPIDDDFEREFSRLDGNMEKIMTRPSRDIVENAFLTIRQKISKITSKDPTKISKIEAAKKHRIRTASPFCSSPVLVQLNNGRHSNSPSSNDSTNSNVSTQGSYCDSIKESNKIGRDLERNSTIVDDLISFEDPPKLPETSPPPLISDSSKQLINFRQNWEIFE</sequence>
<dbReference type="InterPro" id="IPR005112">
    <property type="entry name" value="dDENN_dom"/>
</dbReference>
<evidence type="ECO:0000256" key="1">
    <source>
        <dbReference type="ARBA" id="ARBA00004132"/>
    </source>
</evidence>
<keyword evidence="2" id="KW-0968">Cytoplasmic vesicle</keyword>
<dbReference type="GO" id="GO:1901981">
    <property type="term" value="F:phosphatidylinositol phosphate binding"/>
    <property type="evidence" value="ECO:0007669"/>
    <property type="project" value="TreeGrafter"/>
</dbReference>
<feature type="domain" description="UDENN" evidence="4">
    <location>
        <begin position="19"/>
        <end position="386"/>
    </location>
</feature>
<dbReference type="WBParaSite" id="PTRK_0000501400.1">
    <property type="protein sequence ID" value="PTRK_0000501400.1"/>
    <property type="gene ID" value="PTRK_0000501400"/>
</dbReference>
<dbReference type="InterPro" id="IPR043153">
    <property type="entry name" value="DENN_C"/>
</dbReference>
<comment type="subcellular location">
    <subcellularLocation>
        <location evidence="1">Cytoplasmic vesicle</location>
        <location evidence="1">Clathrin-coated vesicle</location>
    </subcellularLocation>
</comment>
<dbReference type="GO" id="GO:0005085">
    <property type="term" value="F:guanyl-nucleotide exchange factor activity"/>
    <property type="evidence" value="ECO:0007669"/>
    <property type="project" value="InterPro"/>
</dbReference>
<dbReference type="InterPro" id="IPR037516">
    <property type="entry name" value="Tripartite_DENN"/>
</dbReference>
<dbReference type="InterPro" id="IPR005113">
    <property type="entry name" value="uDENN_dom"/>
</dbReference>
<dbReference type="GO" id="GO:0006897">
    <property type="term" value="P:endocytosis"/>
    <property type="evidence" value="ECO:0007669"/>
    <property type="project" value="TreeGrafter"/>
</dbReference>
<dbReference type="AlphaFoldDB" id="A0A0N4ZBV8"/>
<dbReference type="GO" id="GO:0005829">
    <property type="term" value="C:cytosol"/>
    <property type="evidence" value="ECO:0007669"/>
    <property type="project" value="TreeGrafter"/>
</dbReference>
<dbReference type="Gene3D" id="3.40.50.11500">
    <property type="match status" value="1"/>
</dbReference>
<dbReference type="Gene3D" id="3.30.450.200">
    <property type="match status" value="1"/>
</dbReference>
<accession>A0A0N4ZBV8</accession>
<dbReference type="FunFam" id="3.40.50.11500:FF:000004">
    <property type="entry name" value="DENN domain-containing protein 2C isoform X1"/>
    <property type="match status" value="1"/>
</dbReference>
<dbReference type="GO" id="GO:0030136">
    <property type="term" value="C:clathrin-coated vesicle"/>
    <property type="evidence" value="ECO:0007669"/>
    <property type="project" value="UniProtKB-SubCell"/>
</dbReference>